<evidence type="ECO:0000256" key="5">
    <source>
        <dbReference type="ARBA" id="ARBA00022833"/>
    </source>
</evidence>
<dbReference type="InterPro" id="IPR051682">
    <property type="entry name" value="Mito_Persulfide_Diox"/>
</dbReference>
<reference evidence="7" key="1">
    <citation type="submission" date="2019-03" db="EMBL/GenBank/DDBJ databases">
        <title>Lake Tanganyika Metagenome-Assembled Genomes (MAGs).</title>
        <authorList>
            <person name="Tran P."/>
        </authorList>
    </citation>
    <scope>NUCLEOTIDE SEQUENCE</scope>
    <source>
        <strain evidence="7">K_DeepCast_65m_m2_066</strain>
    </source>
</reference>
<keyword evidence="4 7" id="KW-0378">Hydrolase</keyword>
<evidence type="ECO:0000256" key="4">
    <source>
        <dbReference type="ARBA" id="ARBA00022801"/>
    </source>
</evidence>
<evidence type="ECO:0000256" key="2">
    <source>
        <dbReference type="ARBA" id="ARBA00006759"/>
    </source>
</evidence>
<evidence type="ECO:0000256" key="1">
    <source>
        <dbReference type="ARBA" id="ARBA00001947"/>
    </source>
</evidence>
<dbReference type="InterPro" id="IPR035680">
    <property type="entry name" value="Clx_II_MBL"/>
</dbReference>
<dbReference type="SMART" id="SM00849">
    <property type="entry name" value="Lactamase_B"/>
    <property type="match status" value="1"/>
</dbReference>
<gene>
    <name evidence="7" type="ORF">FJZ47_00230</name>
</gene>
<dbReference type="PANTHER" id="PTHR43084:SF1">
    <property type="entry name" value="PERSULFIDE DIOXYGENASE ETHE1, MITOCHONDRIAL"/>
    <property type="match status" value="1"/>
</dbReference>
<evidence type="ECO:0000256" key="3">
    <source>
        <dbReference type="ARBA" id="ARBA00022723"/>
    </source>
</evidence>
<evidence type="ECO:0000313" key="7">
    <source>
        <dbReference type="EMBL" id="MBM3222221.1"/>
    </source>
</evidence>
<dbReference type="PANTHER" id="PTHR43084">
    <property type="entry name" value="PERSULFIDE DIOXYGENASE ETHE1"/>
    <property type="match status" value="1"/>
</dbReference>
<dbReference type="CDD" id="cd07723">
    <property type="entry name" value="hydroxyacylglutathione_hydrolase_MBL-fold"/>
    <property type="match status" value="1"/>
</dbReference>
<comment type="cofactor">
    <cofactor evidence="1">
        <name>Zn(2+)</name>
        <dbReference type="ChEBI" id="CHEBI:29105"/>
    </cofactor>
</comment>
<dbReference type="GO" id="GO:0016787">
    <property type="term" value="F:hydrolase activity"/>
    <property type="evidence" value="ECO:0007669"/>
    <property type="project" value="UniProtKB-KW"/>
</dbReference>
<sequence length="213" mass="24004">MIFEQIDAGGDRNFSYLIGDEESHTCAVVDPGYDTSKLEARVQALGLKVMYVLNTHTHRDHTVGNDVFHKGDVKLAAYRDARVNPDIKLNHGDVIHLGKQRIDILFTPGHYLDAICILVNGKLMTGDTLFVGCIGGSFSQGASTENQFHSLFEIIMKLDDSVEVYPGHDYGPQPFSTIGHERATNPFLNRTNFQDFVWLKEHWDEYKAEHNLP</sequence>
<dbReference type="InterPro" id="IPR036866">
    <property type="entry name" value="RibonucZ/Hydroxyglut_hydro"/>
</dbReference>
<comment type="similarity">
    <text evidence="2">Belongs to the metallo-beta-lactamase superfamily. Glyoxalase II family.</text>
</comment>
<dbReference type="GO" id="GO:0006749">
    <property type="term" value="P:glutathione metabolic process"/>
    <property type="evidence" value="ECO:0007669"/>
    <property type="project" value="TreeGrafter"/>
</dbReference>
<organism evidence="7 8">
    <name type="scientific">Tectimicrobiota bacterium</name>
    <dbReference type="NCBI Taxonomy" id="2528274"/>
    <lineage>
        <taxon>Bacteria</taxon>
        <taxon>Pseudomonadati</taxon>
        <taxon>Nitrospinota/Tectimicrobiota group</taxon>
        <taxon>Candidatus Tectimicrobiota</taxon>
    </lineage>
</organism>
<dbReference type="Proteomes" id="UP000712673">
    <property type="component" value="Unassembled WGS sequence"/>
</dbReference>
<feature type="domain" description="Metallo-beta-lactamase" evidence="6">
    <location>
        <begin position="12"/>
        <end position="168"/>
    </location>
</feature>
<keyword evidence="5" id="KW-0862">Zinc</keyword>
<proteinExistence type="inferred from homology"/>
<comment type="caution">
    <text evidence="7">The sequence shown here is derived from an EMBL/GenBank/DDBJ whole genome shotgun (WGS) entry which is preliminary data.</text>
</comment>
<evidence type="ECO:0000313" key="8">
    <source>
        <dbReference type="Proteomes" id="UP000712673"/>
    </source>
</evidence>
<dbReference type="AlphaFoldDB" id="A0A937VYZ9"/>
<name>A0A937VYZ9_UNCTE</name>
<dbReference type="Gene3D" id="3.60.15.10">
    <property type="entry name" value="Ribonuclease Z/Hydroxyacylglutathione hydrolase-like"/>
    <property type="match status" value="1"/>
</dbReference>
<keyword evidence="3" id="KW-0479">Metal-binding</keyword>
<protein>
    <submittedName>
        <fullName evidence="7">Hydroxyacylglutathione hydrolase</fullName>
    </submittedName>
</protein>
<accession>A0A937VYZ9</accession>
<dbReference type="Pfam" id="PF00753">
    <property type="entry name" value="Lactamase_B"/>
    <property type="match status" value="1"/>
</dbReference>
<dbReference type="GO" id="GO:0046872">
    <property type="term" value="F:metal ion binding"/>
    <property type="evidence" value="ECO:0007669"/>
    <property type="project" value="UniProtKB-KW"/>
</dbReference>
<dbReference type="SUPFAM" id="SSF56281">
    <property type="entry name" value="Metallo-hydrolase/oxidoreductase"/>
    <property type="match status" value="1"/>
</dbReference>
<dbReference type="InterPro" id="IPR001279">
    <property type="entry name" value="Metallo-B-lactamas"/>
</dbReference>
<dbReference type="GO" id="GO:0070813">
    <property type="term" value="P:hydrogen sulfide metabolic process"/>
    <property type="evidence" value="ECO:0007669"/>
    <property type="project" value="TreeGrafter"/>
</dbReference>
<dbReference type="GO" id="GO:0050313">
    <property type="term" value="F:sulfur dioxygenase activity"/>
    <property type="evidence" value="ECO:0007669"/>
    <property type="project" value="TreeGrafter"/>
</dbReference>
<dbReference type="EMBL" id="VGLS01000003">
    <property type="protein sequence ID" value="MBM3222221.1"/>
    <property type="molecule type" value="Genomic_DNA"/>
</dbReference>
<evidence type="ECO:0000259" key="6">
    <source>
        <dbReference type="SMART" id="SM00849"/>
    </source>
</evidence>